<evidence type="ECO:0000313" key="2">
    <source>
        <dbReference type="EMBL" id="WVO20075.1"/>
    </source>
</evidence>
<dbReference type="GeneID" id="89988140"/>
<dbReference type="Proteomes" id="UP001432216">
    <property type="component" value="Chromosome 2"/>
</dbReference>
<evidence type="ECO:0000313" key="3">
    <source>
        <dbReference type="Proteomes" id="UP001432216"/>
    </source>
</evidence>
<evidence type="ECO:0000256" key="1">
    <source>
        <dbReference type="SAM" id="MobiDB-lite"/>
    </source>
</evidence>
<gene>
    <name evidence="2" type="ORF">IAS62_001365</name>
</gene>
<protein>
    <submittedName>
        <fullName evidence="2">Uncharacterized protein</fullName>
    </submittedName>
</protein>
<proteinExistence type="predicted"/>
<dbReference type="EMBL" id="CP143807">
    <property type="protein sequence ID" value="WVO20075.1"/>
    <property type="molecule type" value="Genomic_DNA"/>
</dbReference>
<sequence length="70" mass="8180">MDVALKELARLVRKDEQRISLAAQKLLKGPFLSPPKQIKIMKEKDKSSHNRRQRRENSDGIRLCNDYSVM</sequence>
<feature type="region of interest" description="Disordered" evidence="1">
    <location>
        <begin position="34"/>
        <end position="70"/>
    </location>
</feature>
<organism evidence="2 3">
    <name type="scientific">Cryptococcus decagattii</name>
    <dbReference type="NCBI Taxonomy" id="1859122"/>
    <lineage>
        <taxon>Eukaryota</taxon>
        <taxon>Fungi</taxon>
        <taxon>Dikarya</taxon>
        <taxon>Basidiomycota</taxon>
        <taxon>Agaricomycotina</taxon>
        <taxon>Tremellomycetes</taxon>
        <taxon>Tremellales</taxon>
        <taxon>Cryptococcaceae</taxon>
        <taxon>Cryptococcus</taxon>
        <taxon>Cryptococcus gattii species complex</taxon>
    </lineage>
</organism>
<accession>A0ABZ2ANG8</accession>
<name>A0ABZ2ANG8_9TREE</name>
<keyword evidence="3" id="KW-1185">Reference proteome</keyword>
<dbReference type="RefSeq" id="XP_064719315.1">
    <property type="nucleotide sequence ID" value="XM_064863243.1"/>
</dbReference>
<reference evidence="2 3" key="1">
    <citation type="submission" date="2024-01" db="EMBL/GenBank/DDBJ databases">
        <title>Comparative genomics of Cryptococcus and Kwoniella reveals pathogenesis evolution and contrasting modes of karyotype evolution via chromosome fusion or intercentromeric recombination.</title>
        <authorList>
            <person name="Coelho M.A."/>
            <person name="David-Palma M."/>
            <person name="Shea T."/>
            <person name="Bowers K."/>
            <person name="McGinley-Smith S."/>
            <person name="Mohammad A.W."/>
            <person name="Gnirke A."/>
            <person name="Yurkov A.M."/>
            <person name="Nowrousian M."/>
            <person name="Sun S."/>
            <person name="Cuomo C.A."/>
            <person name="Heitman J."/>
        </authorList>
    </citation>
    <scope>NUCLEOTIDE SEQUENCE [LARGE SCALE GENOMIC DNA]</scope>
    <source>
        <strain evidence="2 3">7685027</strain>
    </source>
</reference>